<dbReference type="InterPro" id="IPR058997">
    <property type="entry name" value="YycE-like_C"/>
</dbReference>
<keyword evidence="3" id="KW-1185">Reference proteome</keyword>
<evidence type="ECO:0000313" key="2">
    <source>
        <dbReference type="EMBL" id="KAD3455970.1"/>
    </source>
</evidence>
<evidence type="ECO:0000313" key="3">
    <source>
        <dbReference type="Proteomes" id="UP000326852"/>
    </source>
</evidence>
<dbReference type="Pfam" id="PF22659">
    <property type="entry name" value="YycE-like_C"/>
    <property type="match status" value="1"/>
</dbReference>
<reference evidence="2 3" key="1">
    <citation type="submission" date="2019-08" db="EMBL/GenBank/DDBJ databases">
        <title>Arthrobacter sp. nov., isolated from plateau pika and Tibetan wild ass.</title>
        <authorList>
            <person name="Ge Y."/>
        </authorList>
    </citation>
    <scope>NUCLEOTIDE SEQUENCE [LARGE SCALE GENOMIC DNA]</scope>
    <source>
        <strain evidence="2 3">785</strain>
    </source>
</reference>
<comment type="caution">
    <text evidence="2">The sequence shown here is derived from an EMBL/GenBank/DDBJ whole genome shotgun (WGS) entry which is preliminary data.</text>
</comment>
<organism evidence="2 3">
    <name type="scientific">Arthrobacter yangruifuii</name>
    <dbReference type="NCBI Taxonomy" id="2606616"/>
    <lineage>
        <taxon>Bacteria</taxon>
        <taxon>Bacillati</taxon>
        <taxon>Actinomycetota</taxon>
        <taxon>Actinomycetes</taxon>
        <taxon>Micrococcales</taxon>
        <taxon>Micrococcaceae</taxon>
        <taxon>Arthrobacter</taxon>
    </lineage>
</organism>
<evidence type="ECO:0000259" key="1">
    <source>
        <dbReference type="PROSITE" id="PS51819"/>
    </source>
</evidence>
<dbReference type="InterPro" id="IPR029068">
    <property type="entry name" value="Glyas_Bleomycin-R_OHBP_Dase"/>
</dbReference>
<dbReference type="InterPro" id="IPR037523">
    <property type="entry name" value="VOC_core"/>
</dbReference>
<dbReference type="AlphaFoldDB" id="A0A5N6MEC4"/>
<sequence length="131" mass="14616">MTSLSAAHIRIARPTRDMDAAIRFWVEGFGMTLEGRKPGETGTLEEIAFIGWPGGNWHLELVLDRQIVPAPSEEDLLVLYLEGPVEEDLLESIQNAGGRRVSARNPYWDEHGVTIIDPDGYVVVLSTRSWS</sequence>
<protein>
    <submittedName>
        <fullName evidence="2">VOC family protein</fullName>
    </submittedName>
</protein>
<name>A0A5N6MEC4_9MICC</name>
<dbReference type="RefSeq" id="WP_152273168.1">
    <property type="nucleotide sequence ID" value="NZ_VTFX01000006.1"/>
</dbReference>
<proteinExistence type="predicted"/>
<dbReference type="EMBL" id="VTFX01000006">
    <property type="protein sequence ID" value="KAD3455970.1"/>
    <property type="molecule type" value="Genomic_DNA"/>
</dbReference>
<gene>
    <name evidence="2" type="ORF">GD627_14760</name>
</gene>
<dbReference type="Proteomes" id="UP000326852">
    <property type="component" value="Unassembled WGS sequence"/>
</dbReference>
<dbReference type="CDD" id="cd06587">
    <property type="entry name" value="VOC"/>
    <property type="match status" value="1"/>
</dbReference>
<dbReference type="Gene3D" id="3.10.180.10">
    <property type="entry name" value="2,3-Dihydroxybiphenyl 1,2-Dioxygenase, domain 1"/>
    <property type="match status" value="1"/>
</dbReference>
<dbReference type="PROSITE" id="PS51819">
    <property type="entry name" value="VOC"/>
    <property type="match status" value="1"/>
</dbReference>
<accession>A0A5N6MEC4</accession>
<feature type="domain" description="VOC" evidence="1">
    <location>
        <begin position="5"/>
        <end position="128"/>
    </location>
</feature>
<dbReference type="SUPFAM" id="SSF54593">
    <property type="entry name" value="Glyoxalase/Bleomycin resistance protein/Dihydroxybiphenyl dioxygenase"/>
    <property type="match status" value="1"/>
</dbReference>